<dbReference type="EMBL" id="BARU01044949">
    <property type="protein sequence ID" value="GAH83010.1"/>
    <property type="molecule type" value="Genomic_DNA"/>
</dbReference>
<comment type="caution">
    <text evidence="1">The sequence shown here is derived from an EMBL/GenBank/DDBJ whole genome shotgun (WGS) entry which is preliminary data.</text>
</comment>
<organism evidence="1">
    <name type="scientific">marine sediment metagenome</name>
    <dbReference type="NCBI Taxonomy" id="412755"/>
    <lineage>
        <taxon>unclassified sequences</taxon>
        <taxon>metagenomes</taxon>
        <taxon>ecological metagenomes</taxon>
    </lineage>
</organism>
<gene>
    <name evidence="1" type="ORF">S03H2_68381</name>
</gene>
<dbReference type="AlphaFoldDB" id="X1JNK9"/>
<sequence length="160" mass="18686">QDPAHHTDTYNFGPIFNFFLKHSKKDLSIRFITLSCNPASYDEVSKEFLEILNKQCRIFEDSFSIKRITGPGTPAMNFAGIALDFAYPVESYYAMAPKKDGEQTTFKRISLFSDLKIQKEKELFYLLIESYQYKLAVDYLKGCHLKRYECLSESLRLIEY</sequence>
<feature type="non-terminal residue" evidence="1">
    <location>
        <position position="160"/>
    </location>
</feature>
<accession>X1JNK9</accession>
<name>X1JNK9_9ZZZZ</name>
<proteinExistence type="predicted"/>
<evidence type="ECO:0000313" key="1">
    <source>
        <dbReference type="EMBL" id="GAH83010.1"/>
    </source>
</evidence>
<protein>
    <submittedName>
        <fullName evidence="1">Uncharacterized protein</fullName>
    </submittedName>
</protein>
<reference evidence="1" key="1">
    <citation type="journal article" date="2014" name="Front. Microbiol.">
        <title>High frequency of phylogenetically diverse reductive dehalogenase-homologous genes in deep subseafloor sedimentary metagenomes.</title>
        <authorList>
            <person name="Kawai M."/>
            <person name="Futagami T."/>
            <person name="Toyoda A."/>
            <person name="Takaki Y."/>
            <person name="Nishi S."/>
            <person name="Hori S."/>
            <person name="Arai W."/>
            <person name="Tsubouchi T."/>
            <person name="Morono Y."/>
            <person name="Uchiyama I."/>
            <person name="Ito T."/>
            <person name="Fujiyama A."/>
            <person name="Inagaki F."/>
            <person name="Takami H."/>
        </authorList>
    </citation>
    <scope>NUCLEOTIDE SEQUENCE</scope>
    <source>
        <strain evidence="1">Expedition CK06-06</strain>
    </source>
</reference>
<feature type="non-terminal residue" evidence="1">
    <location>
        <position position="1"/>
    </location>
</feature>